<feature type="compositionally biased region" description="Basic and acidic residues" evidence="1">
    <location>
        <begin position="492"/>
        <end position="501"/>
    </location>
</feature>
<dbReference type="InterPro" id="IPR018830">
    <property type="entry name" value="DUF2434"/>
</dbReference>
<evidence type="ECO:0000313" key="3">
    <source>
        <dbReference type="EMBL" id="KAH7122897.1"/>
    </source>
</evidence>
<reference evidence="3" key="1">
    <citation type="journal article" date="2021" name="Nat. Commun.">
        <title>Genetic determinants of endophytism in the Arabidopsis root mycobiome.</title>
        <authorList>
            <person name="Mesny F."/>
            <person name="Miyauchi S."/>
            <person name="Thiergart T."/>
            <person name="Pickel B."/>
            <person name="Atanasova L."/>
            <person name="Karlsson M."/>
            <person name="Huettel B."/>
            <person name="Barry K.W."/>
            <person name="Haridas S."/>
            <person name="Chen C."/>
            <person name="Bauer D."/>
            <person name="Andreopoulos W."/>
            <person name="Pangilinan J."/>
            <person name="LaButti K."/>
            <person name="Riley R."/>
            <person name="Lipzen A."/>
            <person name="Clum A."/>
            <person name="Drula E."/>
            <person name="Henrissat B."/>
            <person name="Kohler A."/>
            <person name="Grigoriev I.V."/>
            <person name="Martin F.M."/>
            <person name="Hacquard S."/>
        </authorList>
    </citation>
    <scope>NUCLEOTIDE SEQUENCE</scope>
    <source>
        <strain evidence="3">MPI-CAGE-AT-0147</strain>
    </source>
</reference>
<feature type="transmembrane region" description="Helical" evidence="2">
    <location>
        <begin position="270"/>
        <end position="290"/>
    </location>
</feature>
<keyword evidence="2" id="KW-0812">Transmembrane</keyword>
<feature type="transmembrane region" description="Helical" evidence="2">
    <location>
        <begin position="167"/>
        <end position="185"/>
    </location>
</feature>
<dbReference type="EMBL" id="JAGMUV010000023">
    <property type="protein sequence ID" value="KAH7122897.1"/>
    <property type="molecule type" value="Genomic_DNA"/>
</dbReference>
<protein>
    <submittedName>
        <fullName evidence="3">Uncharacterized protein</fullName>
    </submittedName>
</protein>
<name>A0A9P9IJV1_9HYPO</name>
<evidence type="ECO:0000256" key="1">
    <source>
        <dbReference type="SAM" id="MobiDB-lite"/>
    </source>
</evidence>
<dbReference type="Pfam" id="PF10361">
    <property type="entry name" value="DUF2434"/>
    <property type="match status" value="1"/>
</dbReference>
<feature type="transmembrane region" description="Helical" evidence="2">
    <location>
        <begin position="348"/>
        <end position="371"/>
    </location>
</feature>
<gene>
    <name evidence="3" type="ORF">EDB81DRAFT_847236</name>
</gene>
<feature type="transmembrane region" description="Helical" evidence="2">
    <location>
        <begin position="137"/>
        <end position="155"/>
    </location>
</feature>
<dbReference type="AlphaFoldDB" id="A0A9P9IJV1"/>
<dbReference type="Proteomes" id="UP000738349">
    <property type="component" value="Unassembled WGS sequence"/>
</dbReference>
<feature type="transmembrane region" description="Helical" evidence="2">
    <location>
        <begin position="225"/>
        <end position="243"/>
    </location>
</feature>
<sequence length="577" mass="66244">MAGFYDNIAAIHARDLVLEWPKGANSSDTLLAGDHYNLTTLQYWNYTYYSNFTISNGSKCYLAFDPHQPDYLFPNGTFVNATKCYVAIKDIGIRGNTGIGFACAFGFMLMLLLVVLAKHGKTYLPRERRFYPIGRRWQWYWGSFVCAAALISLFVNVDVDRYYLPELPITVTVFFWFLMCMGTTAQTWEAVRHWGVWQERQFIDPNPFVYAEDDRRAKVEFWLPLWFYFWVWMNFFMVVPRSWSFTQKQRSPEQTEAIAIPGATGIRFKVAAFCLVIAWATIVFSLRHSISHYRSRQGGIFRRAFGFTKAIPLRFYLIIPACAALIAYQGFIAWVWEFSVIRKDGPVAVIYGWGYGPSLFIIIIQVIYGYASPNEDKDLIRQRRERGDAIDRELGIVKKPAWWRRVRGEHLHSLRDKITMNVNEIGGGRATGRRIETAAERDAREEALAAAVDDIEMNPVSRPKQENNPRADRAGVSVINHQRQHLPTPYEGKSDRRRYERNMQTAASILFPNSLEADRSRRQAELGLDGPPPPPYSDRAERGRNGNRPGSTGRSNSTETTNSITAPPQQVRSMLDI</sequence>
<feature type="transmembrane region" description="Helical" evidence="2">
    <location>
        <begin position="98"/>
        <end position="117"/>
    </location>
</feature>
<keyword evidence="2" id="KW-1133">Transmembrane helix</keyword>
<feature type="transmembrane region" description="Helical" evidence="2">
    <location>
        <begin position="311"/>
        <end position="336"/>
    </location>
</feature>
<evidence type="ECO:0000313" key="4">
    <source>
        <dbReference type="Proteomes" id="UP000738349"/>
    </source>
</evidence>
<dbReference type="OrthoDB" id="5308502at2759"/>
<accession>A0A9P9IJV1</accession>
<feature type="region of interest" description="Disordered" evidence="1">
    <location>
        <begin position="449"/>
        <end position="577"/>
    </location>
</feature>
<keyword evidence="2" id="KW-0472">Membrane</keyword>
<keyword evidence="4" id="KW-1185">Reference proteome</keyword>
<organism evidence="3 4">
    <name type="scientific">Dactylonectria macrodidyma</name>
    <dbReference type="NCBI Taxonomy" id="307937"/>
    <lineage>
        <taxon>Eukaryota</taxon>
        <taxon>Fungi</taxon>
        <taxon>Dikarya</taxon>
        <taxon>Ascomycota</taxon>
        <taxon>Pezizomycotina</taxon>
        <taxon>Sordariomycetes</taxon>
        <taxon>Hypocreomycetidae</taxon>
        <taxon>Hypocreales</taxon>
        <taxon>Nectriaceae</taxon>
        <taxon>Dactylonectria</taxon>
    </lineage>
</organism>
<proteinExistence type="predicted"/>
<feature type="compositionally biased region" description="Basic and acidic residues" evidence="1">
    <location>
        <begin position="463"/>
        <end position="473"/>
    </location>
</feature>
<comment type="caution">
    <text evidence="3">The sequence shown here is derived from an EMBL/GenBank/DDBJ whole genome shotgun (WGS) entry which is preliminary data.</text>
</comment>
<evidence type="ECO:0000256" key="2">
    <source>
        <dbReference type="SAM" id="Phobius"/>
    </source>
</evidence>
<feature type="compositionally biased region" description="Polar residues" evidence="1">
    <location>
        <begin position="548"/>
        <end position="577"/>
    </location>
</feature>